<evidence type="ECO:0000313" key="16">
    <source>
        <dbReference type="Proteomes" id="UP000233375"/>
    </source>
</evidence>
<dbReference type="GO" id="GO:0005886">
    <property type="term" value="C:plasma membrane"/>
    <property type="evidence" value="ECO:0007669"/>
    <property type="project" value="UniProtKB-SubCell"/>
</dbReference>
<dbReference type="InterPro" id="IPR035906">
    <property type="entry name" value="MetI-like_sf"/>
</dbReference>
<dbReference type="AlphaFoldDB" id="A0A2N0YZW4"/>
<keyword evidence="3" id="KW-1003">Cell membrane</keyword>
<dbReference type="SUPFAM" id="SSF161098">
    <property type="entry name" value="MetI-like"/>
    <property type="match status" value="1"/>
</dbReference>
<dbReference type="OrthoDB" id="9773683at2"/>
<dbReference type="NCBIfam" id="NF045470">
    <property type="entry name" value="Opp2B"/>
    <property type="match status" value="1"/>
</dbReference>
<evidence type="ECO:0000313" key="15">
    <source>
        <dbReference type="EMBL" id="PKG22785.1"/>
    </source>
</evidence>
<evidence type="ECO:0000256" key="3">
    <source>
        <dbReference type="ARBA" id="ARBA00022475"/>
    </source>
</evidence>
<dbReference type="RefSeq" id="WP_101178082.1">
    <property type="nucleotide sequence ID" value="NZ_PISE01000034.1"/>
</dbReference>
<evidence type="ECO:0000259" key="14">
    <source>
        <dbReference type="PROSITE" id="PS50928"/>
    </source>
</evidence>
<evidence type="ECO:0000256" key="11">
    <source>
        <dbReference type="ARBA" id="ARBA00038669"/>
    </source>
</evidence>
<protein>
    <recommendedName>
        <fullName evidence="12">Nickel import system permease protein NikB</fullName>
    </recommendedName>
</protein>
<dbReference type="InterPro" id="IPR050045">
    <property type="entry name" value="Opp2B"/>
</dbReference>
<comment type="caution">
    <text evidence="15">The sequence shown here is derived from an EMBL/GenBank/DDBJ whole genome shotgun (WGS) entry which is preliminary data.</text>
</comment>
<reference evidence="15 16" key="1">
    <citation type="journal article" date="2003" name="Int. J. Syst. Evol. Microbiol.">
        <title>Bacillus nealsonii sp. nov., isolated from a spacecraft-assembly facility, whose spores are gamma-radiation resistant.</title>
        <authorList>
            <person name="Venkateswaran K."/>
            <person name="Kempf M."/>
            <person name="Chen F."/>
            <person name="Satomi M."/>
            <person name="Nicholson W."/>
            <person name="Kern R."/>
        </authorList>
    </citation>
    <scope>NUCLEOTIDE SEQUENCE [LARGE SCALE GENOMIC DNA]</scope>
    <source>
        <strain evidence="15 16">FO-92</strain>
    </source>
</reference>
<dbReference type="EMBL" id="PISE01000034">
    <property type="protein sequence ID" value="PKG22785.1"/>
    <property type="molecule type" value="Genomic_DNA"/>
</dbReference>
<evidence type="ECO:0000256" key="9">
    <source>
        <dbReference type="ARBA" id="ARBA00023136"/>
    </source>
</evidence>
<sequence>MLRLVGTRLLEIMIFFIILSFISFLLIKLTPGDPVKSILRVDDIAVNTQQMEELRTELGFNQPILMQYWKWLTNFFQFDLGNSYITNEPVVDILFSRLPATLELTVASLLVMSCIAVPLGSLSALYKDSWIDQLSRPISLIGSAVPSFWLGLMFIDVFAVKLHIFPTMGREGFTSIILPSLTLGIAMASVYVRLIRSSLLETMGQDFIKAARSRGLSETRIFFAHAFRHSLTPVITVFGVSLGSLIGGIVVIEVLFTYPGIGKLVVSSITSRDYPIIQGYILFMAITIFVINTLVDLSYRYLNPEVRLKGEDKQA</sequence>
<feature type="transmembrane region" description="Helical" evidence="13">
    <location>
        <begin position="104"/>
        <end position="126"/>
    </location>
</feature>
<feature type="transmembrane region" description="Helical" evidence="13">
    <location>
        <begin position="138"/>
        <end position="160"/>
    </location>
</feature>
<keyword evidence="9 13" id="KW-0472">Membrane</keyword>
<comment type="subcellular location">
    <subcellularLocation>
        <location evidence="1 13">Cell membrane</location>
        <topology evidence="1 13">Multi-pass membrane protein</topology>
    </subcellularLocation>
</comment>
<evidence type="ECO:0000256" key="1">
    <source>
        <dbReference type="ARBA" id="ARBA00004651"/>
    </source>
</evidence>
<keyword evidence="16" id="KW-1185">Reference proteome</keyword>
<evidence type="ECO:0000256" key="4">
    <source>
        <dbReference type="ARBA" id="ARBA00022596"/>
    </source>
</evidence>
<organism evidence="15 16">
    <name type="scientific">Niallia nealsonii</name>
    <dbReference type="NCBI Taxonomy" id="115979"/>
    <lineage>
        <taxon>Bacteria</taxon>
        <taxon>Bacillati</taxon>
        <taxon>Bacillota</taxon>
        <taxon>Bacilli</taxon>
        <taxon>Bacillales</taxon>
        <taxon>Bacillaceae</taxon>
        <taxon>Niallia</taxon>
    </lineage>
</organism>
<keyword evidence="8" id="KW-0921">Nickel transport</keyword>
<keyword evidence="4" id="KW-0533">Nickel</keyword>
<keyword evidence="7" id="KW-0406">Ion transport</keyword>
<dbReference type="Pfam" id="PF00528">
    <property type="entry name" value="BPD_transp_1"/>
    <property type="match status" value="1"/>
</dbReference>
<dbReference type="InterPro" id="IPR000515">
    <property type="entry name" value="MetI-like"/>
</dbReference>
<dbReference type="CDD" id="cd06261">
    <property type="entry name" value="TM_PBP2"/>
    <property type="match status" value="1"/>
</dbReference>
<accession>A0A2N0YZW4</accession>
<dbReference type="Pfam" id="PF19300">
    <property type="entry name" value="BPD_transp_1_N"/>
    <property type="match status" value="1"/>
</dbReference>
<comment type="similarity">
    <text evidence="10">Belongs to the binding-protein-dependent transport system permease family. OppBC subfamily.</text>
</comment>
<dbReference type="PANTHER" id="PTHR43163:SF6">
    <property type="entry name" value="DIPEPTIDE TRANSPORT SYSTEM PERMEASE PROTEIN DPPB-RELATED"/>
    <property type="match status" value="1"/>
</dbReference>
<dbReference type="InterPro" id="IPR045621">
    <property type="entry name" value="BPD_transp_1_N"/>
</dbReference>
<evidence type="ECO:0000256" key="10">
    <source>
        <dbReference type="ARBA" id="ARBA00024202"/>
    </source>
</evidence>
<feature type="transmembrane region" description="Helical" evidence="13">
    <location>
        <begin position="276"/>
        <end position="299"/>
    </location>
</feature>
<feature type="domain" description="ABC transmembrane type-1" evidence="14">
    <location>
        <begin position="98"/>
        <end position="295"/>
    </location>
</feature>
<feature type="transmembrane region" description="Helical" evidence="13">
    <location>
        <begin position="172"/>
        <end position="194"/>
    </location>
</feature>
<keyword evidence="5 13" id="KW-0812">Transmembrane</keyword>
<feature type="transmembrane region" description="Helical" evidence="13">
    <location>
        <begin position="12"/>
        <end position="30"/>
    </location>
</feature>
<evidence type="ECO:0000256" key="7">
    <source>
        <dbReference type="ARBA" id="ARBA00023065"/>
    </source>
</evidence>
<dbReference type="PROSITE" id="PS50928">
    <property type="entry name" value="ABC_TM1"/>
    <property type="match status" value="1"/>
</dbReference>
<dbReference type="Gene3D" id="1.10.3720.10">
    <property type="entry name" value="MetI-like"/>
    <property type="match status" value="1"/>
</dbReference>
<evidence type="ECO:0000256" key="6">
    <source>
        <dbReference type="ARBA" id="ARBA00022989"/>
    </source>
</evidence>
<evidence type="ECO:0000256" key="12">
    <source>
        <dbReference type="ARBA" id="ARBA00044774"/>
    </source>
</evidence>
<comment type="subunit">
    <text evidence="11">The complex is composed of two ATP-binding proteins (NikD and NikE), two transmembrane proteins (NikB and NikC) and a solute-binding protein (NikA).</text>
</comment>
<dbReference type="GO" id="GO:0015099">
    <property type="term" value="F:nickel cation transmembrane transporter activity"/>
    <property type="evidence" value="ECO:0007669"/>
    <property type="project" value="InterPro"/>
</dbReference>
<keyword evidence="6 13" id="KW-1133">Transmembrane helix</keyword>
<gene>
    <name evidence="15" type="ORF">CWS01_15395</name>
</gene>
<dbReference type="PANTHER" id="PTHR43163">
    <property type="entry name" value="DIPEPTIDE TRANSPORT SYSTEM PERMEASE PROTEIN DPPB-RELATED"/>
    <property type="match status" value="1"/>
</dbReference>
<dbReference type="Proteomes" id="UP000233375">
    <property type="component" value="Unassembled WGS sequence"/>
</dbReference>
<evidence type="ECO:0000256" key="8">
    <source>
        <dbReference type="ARBA" id="ARBA00023112"/>
    </source>
</evidence>
<evidence type="ECO:0000256" key="2">
    <source>
        <dbReference type="ARBA" id="ARBA00022448"/>
    </source>
</evidence>
<proteinExistence type="inferred from homology"/>
<evidence type="ECO:0000256" key="13">
    <source>
        <dbReference type="RuleBase" id="RU363032"/>
    </source>
</evidence>
<name>A0A2N0YZW4_9BACI</name>
<evidence type="ECO:0000256" key="5">
    <source>
        <dbReference type="ARBA" id="ARBA00022692"/>
    </source>
</evidence>
<feature type="transmembrane region" description="Helical" evidence="13">
    <location>
        <begin position="234"/>
        <end position="256"/>
    </location>
</feature>
<keyword evidence="2 13" id="KW-0813">Transport</keyword>